<dbReference type="RefSeq" id="WP_150517271.1">
    <property type="nucleotide sequence ID" value="NZ_BMVX01000004.1"/>
</dbReference>
<dbReference type="InterPro" id="IPR020019">
    <property type="entry name" value="AcTrfase_PglD-like"/>
</dbReference>
<protein>
    <submittedName>
        <fullName evidence="5">Acetyltransferase</fullName>
    </submittedName>
</protein>
<accession>A0A5P2UID0</accession>
<name>A0A5P2UID0_9ACTN</name>
<sequence length="254" mass="26133">MSGPGAEDLLIVGAGGFARETAQAVRDAAAVDLADGRAPRWRLAGHLDDDPALHGREVDGVPVLGGCGLVRERPRARVVVCVGSPRDYAVRARLVRRLDLPEQRYATVVHPAAAVSGSSVLGAGSVLLAHCVLTAAVRVGAHVAVMPQAVLTHDDVVEDFATLASGVRLGGGVRVERGAYVGAGALVREHTTVGAWSLTGMGSTVLGDVPAGEVWAGSPARRLREADGPALDALRADGEKSGRGPETRMGSTVR</sequence>
<dbReference type="Gene3D" id="3.40.50.20">
    <property type="match status" value="1"/>
</dbReference>
<dbReference type="OrthoDB" id="3697257at2"/>
<evidence type="ECO:0000256" key="2">
    <source>
        <dbReference type="PIRSR" id="PIRSR620019-2"/>
    </source>
</evidence>
<reference evidence="4" key="3">
    <citation type="submission" date="2020-09" db="EMBL/GenBank/DDBJ databases">
        <authorList>
            <person name="Sun Q."/>
            <person name="Ohkuma M."/>
        </authorList>
    </citation>
    <scope>NUCLEOTIDE SEQUENCE</scope>
    <source>
        <strain evidence="4">JCM 4834</strain>
    </source>
</reference>
<proteinExistence type="predicted"/>
<reference evidence="4" key="1">
    <citation type="journal article" date="2014" name="Int. J. Syst. Evol. Microbiol.">
        <title>Complete genome sequence of Corynebacterium casei LMG S-19264T (=DSM 44701T), isolated from a smear-ripened cheese.</title>
        <authorList>
            <consortium name="US DOE Joint Genome Institute (JGI-PGF)"/>
            <person name="Walter F."/>
            <person name="Albersmeier A."/>
            <person name="Kalinowski J."/>
            <person name="Ruckert C."/>
        </authorList>
    </citation>
    <scope>NUCLEOTIDE SEQUENCE</scope>
    <source>
        <strain evidence="4">JCM 4834</strain>
    </source>
</reference>
<dbReference type="AlphaFoldDB" id="A0A5P2UID0"/>
<keyword evidence="5" id="KW-0808">Transferase</keyword>
<feature type="binding site" evidence="2">
    <location>
        <position position="83"/>
    </location>
    <ligand>
        <name>substrate</name>
    </ligand>
</feature>
<dbReference type="EMBL" id="CP023701">
    <property type="protein sequence ID" value="QEU78179.1"/>
    <property type="molecule type" value="Genomic_DNA"/>
</dbReference>
<feature type="site" description="Increases basicity of active site His" evidence="1">
    <location>
        <position position="154"/>
    </location>
</feature>
<evidence type="ECO:0000256" key="3">
    <source>
        <dbReference type="SAM" id="MobiDB-lite"/>
    </source>
</evidence>
<dbReference type="PANTHER" id="PTHR43300">
    <property type="entry name" value="ACETYLTRANSFERASE"/>
    <property type="match status" value="1"/>
</dbReference>
<feature type="region of interest" description="Disordered" evidence="3">
    <location>
        <begin position="227"/>
        <end position="254"/>
    </location>
</feature>
<feature type="compositionally biased region" description="Basic and acidic residues" evidence="3">
    <location>
        <begin position="234"/>
        <end position="246"/>
    </location>
</feature>
<dbReference type="NCBIfam" id="TIGR03570">
    <property type="entry name" value="NeuD_NnaD"/>
    <property type="match status" value="1"/>
</dbReference>
<dbReference type="PANTHER" id="PTHR43300:SF7">
    <property type="entry name" value="UDP-N-ACETYLBACILLOSAMINE N-ACETYLTRANSFERASE"/>
    <property type="match status" value="1"/>
</dbReference>
<dbReference type="GO" id="GO:0016740">
    <property type="term" value="F:transferase activity"/>
    <property type="evidence" value="ECO:0007669"/>
    <property type="project" value="UniProtKB-KW"/>
</dbReference>
<dbReference type="SUPFAM" id="SSF51161">
    <property type="entry name" value="Trimeric LpxA-like enzymes"/>
    <property type="match status" value="1"/>
</dbReference>
<dbReference type="EMBL" id="BMVX01000004">
    <property type="protein sequence ID" value="GGZ55314.1"/>
    <property type="molecule type" value="Genomic_DNA"/>
</dbReference>
<dbReference type="Gene3D" id="2.160.10.10">
    <property type="entry name" value="Hexapeptide repeat proteins"/>
    <property type="match status" value="1"/>
</dbReference>
<gene>
    <name evidence="5" type="ORF">CP968_07680</name>
    <name evidence="4" type="ORF">GCM10010371_13520</name>
</gene>
<dbReference type="KEGG" id="ssub:CP968_07680"/>
<dbReference type="CDD" id="cd03360">
    <property type="entry name" value="LbH_AT_putative"/>
    <property type="match status" value="1"/>
</dbReference>
<dbReference type="Proteomes" id="UP000326831">
    <property type="component" value="Chromosome"/>
</dbReference>
<evidence type="ECO:0000313" key="4">
    <source>
        <dbReference type="EMBL" id="GGZ55314.1"/>
    </source>
</evidence>
<dbReference type="Proteomes" id="UP000634660">
    <property type="component" value="Unassembled WGS sequence"/>
</dbReference>
<evidence type="ECO:0000313" key="6">
    <source>
        <dbReference type="Proteomes" id="UP000326831"/>
    </source>
</evidence>
<dbReference type="InterPro" id="IPR011004">
    <property type="entry name" value="Trimer_LpxA-like_sf"/>
</dbReference>
<organism evidence="5 6">
    <name type="scientific">Streptomyces subrutilus</name>
    <dbReference type="NCBI Taxonomy" id="36818"/>
    <lineage>
        <taxon>Bacteria</taxon>
        <taxon>Bacillati</taxon>
        <taxon>Actinomycetota</taxon>
        <taxon>Actinomycetes</taxon>
        <taxon>Kitasatosporales</taxon>
        <taxon>Streptomycetaceae</taxon>
        <taxon>Streptomyces</taxon>
    </lineage>
</organism>
<reference evidence="5 6" key="2">
    <citation type="submission" date="2017-09" db="EMBL/GenBank/DDBJ databases">
        <authorList>
            <person name="Lee N."/>
            <person name="Cho B.-K."/>
        </authorList>
    </citation>
    <scope>NUCLEOTIDE SEQUENCE [LARGE SCALE GENOMIC DNA]</scope>
    <source>
        <strain evidence="5 6">ATCC 27467</strain>
    </source>
</reference>
<evidence type="ECO:0000256" key="1">
    <source>
        <dbReference type="PIRSR" id="PIRSR620019-1"/>
    </source>
</evidence>
<dbReference type="InterPro" id="IPR050179">
    <property type="entry name" value="Trans_hexapeptide_repeat"/>
</dbReference>
<evidence type="ECO:0000313" key="5">
    <source>
        <dbReference type="EMBL" id="QEU78179.1"/>
    </source>
</evidence>
<feature type="active site" description="Proton acceptor" evidence="1">
    <location>
        <position position="153"/>
    </location>
</feature>
<keyword evidence="6" id="KW-1185">Reference proteome</keyword>